<dbReference type="EMBL" id="JABTTY010000001">
    <property type="protein sequence ID" value="MBE7525274.1"/>
    <property type="molecule type" value="Genomic_DNA"/>
</dbReference>
<feature type="chain" id="PRO_5037070600" description="DUF4136 domain-containing protein" evidence="2">
    <location>
        <begin position="20"/>
        <end position="251"/>
    </location>
</feature>
<feature type="region of interest" description="Disordered" evidence="1">
    <location>
        <begin position="223"/>
        <end position="251"/>
    </location>
</feature>
<dbReference type="Proteomes" id="UP000710385">
    <property type="component" value="Unassembled WGS sequence"/>
</dbReference>
<reference evidence="3" key="1">
    <citation type="submission" date="2020-05" db="EMBL/GenBank/DDBJ databases">
        <title>High-Quality Genomes of Partial-Nitritation/Anammox System by Hierarchical Clustering Based Hybrid Assembly.</title>
        <authorList>
            <person name="Liu L."/>
            <person name="Wang Y."/>
            <person name="Che Y."/>
            <person name="Chen Y."/>
            <person name="Xia Y."/>
            <person name="Luo R."/>
            <person name="Cheng S.H."/>
            <person name="Zheng C."/>
            <person name="Zhang T."/>
        </authorList>
    </citation>
    <scope>NUCLEOTIDE SEQUENCE</scope>
    <source>
        <strain evidence="3">H1_PAT1</strain>
    </source>
</reference>
<protein>
    <recommendedName>
        <fullName evidence="5">DUF4136 domain-containing protein</fullName>
    </recommendedName>
</protein>
<name>A0A928TQF0_UNCKA</name>
<evidence type="ECO:0000256" key="1">
    <source>
        <dbReference type="SAM" id="MobiDB-lite"/>
    </source>
</evidence>
<gene>
    <name evidence="3" type="ORF">HS096_02710</name>
</gene>
<evidence type="ECO:0000256" key="2">
    <source>
        <dbReference type="SAM" id="SignalP"/>
    </source>
</evidence>
<keyword evidence="2" id="KW-0732">Signal</keyword>
<accession>A0A928TQF0</accession>
<feature type="signal peptide" evidence="2">
    <location>
        <begin position="1"/>
        <end position="19"/>
    </location>
</feature>
<proteinExistence type="predicted"/>
<sequence length="251" mass="26860">MKTFILLIASLFFMAGCYASSVTRTPGGQSTSKMYMAGMVTTNETDTMVSFDRCRELIKPGHPGEAPMIDREVYDKCFADAMKGVPPAGQRPDPTPVDLNGDGRPDVVRYTDGTQVPYGFWSMFPGVYFPQVYGYYGYGAGGYGGPMGYGPASYVMPAPLGSNEYSGSFLVVGEADPTQAGYARYSQAAPPLVTRDEYQKDMGTVAKRVHKNTRAIGCLTARRGGACPAPQGGNANDKKPEATAADETPSK</sequence>
<evidence type="ECO:0000313" key="3">
    <source>
        <dbReference type="EMBL" id="MBE7525274.1"/>
    </source>
</evidence>
<comment type="caution">
    <text evidence="3">The sequence shown here is derived from an EMBL/GenBank/DDBJ whole genome shotgun (WGS) entry which is preliminary data.</text>
</comment>
<dbReference type="PROSITE" id="PS51257">
    <property type="entry name" value="PROKAR_LIPOPROTEIN"/>
    <property type="match status" value="1"/>
</dbReference>
<evidence type="ECO:0000313" key="4">
    <source>
        <dbReference type="Proteomes" id="UP000710385"/>
    </source>
</evidence>
<feature type="region of interest" description="Disordered" evidence="1">
    <location>
        <begin position="85"/>
        <end position="104"/>
    </location>
</feature>
<evidence type="ECO:0008006" key="5">
    <source>
        <dbReference type="Google" id="ProtNLM"/>
    </source>
</evidence>
<organism evidence="3 4">
    <name type="scientific">candidate division WWE3 bacterium</name>
    <dbReference type="NCBI Taxonomy" id="2053526"/>
    <lineage>
        <taxon>Bacteria</taxon>
        <taxon>Katanobacteria</taxon>
    </lineage>
</organism>
<dbReference type="AlphaFoldDB" id="A0A928TQF0"/>